<comment type="caution">
    <text evidence="2">The sequence shown here is derived from an EMBL/GenBank/DDBJ whole genome shotgun (WGS) entry which is preliminary data.</text>
</comment>
<sequence length="113" mass="11848">MTICARLRVLLAILALVLVPLWAPARPAVAMAAMPMTDIADCDHHACDGDGVPVARHADAACALGCLQASLPPLLMSAPFGLRPVTSSSRVALPVLAFLPSRHPSPLERPPRT</sequence>
<feature type="chain" id="PRO_5028912498" description="CopL family metal-binding regulatory protein" evidence="1">
    <location>
        <begin position="26"/>
        <end position="113"/>
    </location>
</feature>
<dbReference type="AlphaFoldDB" id="A0A7C9UZA9"/>
<gene>
    <name evidence="2" type="ORF">G4223_08830</name>
</gene>
<proteinExistence type="predicted"/>
<name>A0A7C9UZA9_9PROT</name>
<keyword evidence="3" id="KW-1185">Reference proteome</keyword>
<dbReference type="EMBL" id="JAAIYP010000035">
    <property type="protein sequence ID" value="NFV80214.1"/>
    <property type="molecule type" value="Genomic_DNA"/>
</dbReference>
<evidence type="ECO:0000256" key="1">
    <source>
        <dbReference type="SAM" id="SignalP"/>
    </source>
</evidence>
<dbReference type="Proteomes" id="UP000480684">
    <property type="component" value="Unassembled WGS sequence"/>
</dbReference>
<feature type="signal peptide" evidence="1">
    <location>
        <begin position="1"/>
        <end position="25"/>
    </location>
</feature>
<organism evidence="2 3">
    <name type="scientific">Magnetospirillum aberrantis SpK</name>
    <dbReference type="NCBI Taxonomy" id="908842"/>
    <lineage>
        <taxon>Bacteria</taxon>
        <taxon>Pseudomonadati</taxon>
        <taxon>Pseudomonadota</taxon>
        <taxon>Alphaproteobacteria</taxon>
        <taxon>Rhodospirillales</taxon>
        <taxon>Rhodospirillaceae</taxon>
        <taxon>Magnetospirillum</taxon>
    </lineage>
</organism>
<keyword evidence="1" id="KW-0732">Signal</keyword>
<evidence type="ECO:0000313" key="2">
    <source>
        <dbReference type="EMBL" id="NFV80214.1"/>
    </source>
</evidence>
<evidence type="ECO:0008006" key="4">
    <source>
        <dbReference type="Google" id="ProtNLM"/>
    </source>
</evidence>
<evidence type="ECO:0000313" key="3">
    <source>
        <dbReference type="Proteomes" id="UP000480684"/>
    </source>
</evidence>
<reference evidence="2 3" key="1">
    <citation type="submission" date="2020-02" db="EMBL/GenBank/DDBJ databases">
        <authorList>
            <person name="Dziuba M."/>
            <person name="Kuznetsov B."/>
            <person name="Mardanov A."/>
            <person name="Ravin N."/>
            <person name="Grouzdev D."/>
        </authorList>
    </citation>
    <scope>NUCLEOTIDE SEQUENCE [LARGE SCALE GENOMIC DNA]</scope>
    <source>
        <strain evidence="2 3">SpK</strain>
    </source>
</reference>
<dbReference type="RefSeq" id="WP_163677971.1">
    <property type="nucleotide sequence ID" value="NZ_JAAIYP010000035.1"/>
</dbReference>
<protein>
    <recommendedName>
        <fullName evidence="4">CopL family metal-binding regulatory protein</fullName>
    </recommendedName>
</protein>
<accession>A0A7C9UZA9</accession>